<evidence type="ECO:0000256" key="2">
    <source>
        <dbReference type="ARBA" id="ARBA00023219"/>
    </source>
</evidence>
<dbReference type="InterPro" id="IPR052404">
    <property type="entry name" value="SPP1-like_terminase"/>
</dbReference>
<name>A0ABU3CJ52_9FLAO</name>
<organism evidence="3 4">
    <name type="scientific">Autumnicola lenta</name>
    <dbReference type="NCBI Taxonomy" id="3075593"/>
    <lineage>
        <taxon>Bacteria</taxon>
        <taxon>Pseudomonadati</taxon>
        <taxon>Bacteroidota</taxon>
        <taxon>Flavobacteriia</taxon>
        <taxon>Flavobacteriales</taxon>
        <taxon>Flavobacteriaceae</taxon>
        <taxon>Autumnicola</taxon>
    </lineage>
</organism>
<dbReference type="InterPro" id="IPR005335">
    <property type="entry name" value="Terminase_ssu"/>
</dbReference>
<accession>A0ABU3CJ52</accession>
<comment type="caution">
    <text evidence="3">The sequence shown here is derived from an EMBL/GenBank/DDBJ whole genome shotgun (WGS) entry which is preliminary data.</text>
</comment>
<evidence type="ECO:0000256" key="1">
    <source>
        <dbReference type="ARBA" id="ARBA00022612"/>
    </source>
</evidence>
<keyword evidence="4" id="KW-1185">Reference proteome</keyword>
<evidence type="ECO:0000313" key="4">
    <source>
        <dbReference type="Proteomes" id="UP001245285"/>
    </source>
</evidence>
<keyword evidence="1" id="KW-1188">Viral release from host cell</keyword>
<dbReference type="Gene3D" id="1.10.10.1400">
    <property type="entry name" value="Terminase, small subunit, N-terminal DNA-binding domain, HTH motif"/>
    <property type="match status" value="1"/>
</dbReference>
<dbReference type="PANTHER" id="PTHR41328:SF2">
    <property type="entry name" value="TERMINASE SMALL SUBUNIT"/>
    <property type="match status" value="1"/>
</dbReference>
<evidence type="ECO:0000313" key="3">
    <source>
        <dbReference type="EMBL" id="MDT0646321.1"/>
    </source>
</evidence>
<keyword evidence="2" id="KW-0231">Viral genome packaging</keyword>
<dbReference type="Proteomes" id="UP001245285">
    <property type="component" value="Unassembled WGS sequence"/>
</dbReference>
<dbReference type="InterPro" id="IPR038713">
    <property type="entry name" value="Terminase_Gp1_N_sf"/>
</dbReference>
<protein>
    <submittedName>
        <fullName evidence="3">Terminase small subunit</fullName>
    </submittedName>
</protein>
<dbReference type="Pfam" id="PF03592">
    <property type="entry name" value="Terminase_2"/>
    <property type="match status" value="1"/>
</dbReference>
<proteinExistence type="predicted"/>
<dbReference type="RefSeq" id="WP_311494495.1">
    <property type="nucleotide sequence ID" value="NZ_JAVRHO010000007.1"/>
</dbReference>
<sequence length="191" mass="21980">MDLTNKQIRFCEEYVLDLNATQACIRAGYSEKTANRIGSENLSKLDIQYYISELKEQISKKAEITHQETLERLKTWFESDITVLIGLSPEEVKALPLEVRQLIASYKHVSKTYSEEGRPVTEETIDVKFVSKERAADLISKHIGFYEKNNQQKNPNPEPELNLEHLTVDELLMLIKLQSKAMGVKDEFSTE</sequence>
<dbReference type="PANTHER" id="PTHR41328">
    <property type="entry name" value="TERMINASE SMALL SUBUNIT-RELATED"/>
    <property type="match status" value="1"/>
</dbReference>
<gene>
    <name evidence="3" type="ORF">RM545_06430</name>
</gene>
<dbReference type="EMBL" id="JAVRHO010000007">
    <property type="protein sequence ID" value="MDT0646321.1"/>
    <property type="molecule type" value="Genomic_DNA"/>
</dbReference>
<reference evidence="3 4" key="1">
    <citation type="submission" date="2023-09" db="EMBL/GenBank/DDBJ databases">
        <authorList>
            <person name="Rey-Velasco X."/>
        </authorList>
    </citation>
    <scope>NUCLEOTIDE SEQUENCE [LARGE SCALE GENOMIC DNA]</scope>
    <source>
        <strain evidence="3 4">F260</strain>
    </source>
</reference>